<gene>
    <name evidence="1" type="ORF">OIH86_10050</name>
</gene>
<sequence length="71" mass="8140">MKINGGILITIKKPDFMNSKFFVDEPGNWHLTEGAPADVQKEFEKYMESLNTIQDEPGTIDSIRVSYPYED</sequence>
<evidence type="ECO:0000313" key="1">
    <source>
        <dbReference type="EMBL" id="MCV9886000.1"/>
    </source>
</evidence>
<keyword evidence="2" id="KW-1185">Reference proteome</keyword>
<dbReference type="Proteomes" id="UP001526147">
    <property type="component" value="Unassembled WGS sequence"/>
</dbReference>
<evidence type="ECO:0000313" key="2">
    <source>
        <dbReference type="Proteomes" id="UP001526147"/>
    </source>
</evidence>
<protein>
    <submittedName>
        <fullName evidence="1">Uncharacterized protein</fullName>
    </submittedName>
</protein>
<dbReference type="EMBL" id="JAOYEY010000035">
    <property type="protein sequence ID" value="MCV9886000.1"/>
    <property type="molecule type" value="Genomic_DNA"/>
</dbReference>
<accession>A0ABT3DG17</accession>
<comment type="caution">
    <text evidence="1">The sequence shown here is derived from an EMBL/GenBank/DDBJ whole genome shotgun (WGS) entry which is preliminary data.</text>
</comment>
<proteinExistence type="predicted"/>
<organism evidence="1 2">
    <name type="scientific">Metabacillus halosaccharovorans</name>
    <dbReference type="NCBI Taxonomy" id="930124"/>
    <lineage>
        <taxon>Bacteria</taxon>
        <taxon>Bacillati</taxon>
        <taxon>Bacillota</taxon>
        <taxon>Bacilli</taxon>
        <taxon>Bacillales</taxon>
        <taxon>Bacillaceae</taxon>
        <taxon>Metabacillus</taxon>
    </lineage>
</organism>
<name>A0ABT3DG17_9BACI</name>
<reference evidence="1 2" key="1">
    <citation type="submission" date="2022-10" db="EMBL/GenBank/DDBJ databases">
        <title>Draft genome assembly of moderately radiation resistant bacterium Metabacillus halosaccharovorans.</title>
        <authorList>
            <person name="Pal S."/>
            <person name="Gopinathan A."/>
        </authorList>
    </citation>
    <scope>NUCLEOTIDE SEQUENCE [LARGE SCALE GENOMIC DNA]</scope>
    <source>
        <strain evidence="1 2">VITHBRA001</strain>
    </source>
</reference>
<dbReference type="RefSeq" id="WP_264142679.1">
    <property type="nucleotide sequence ID" value="NZ_JAOYEY010000035.1"/>
</dbReference>